<dbReference type="InterPro" id="IPR048324">
    <property type="entry name" value="ZSWIM1-3_RNaseH-like"/>
</dbReference>
<proteinExistence type="predicted"/>
<dbReference type="GeneID" id="106806679"/>
<reference evidence="3" key="1">
    <citation type="submission" date="2025-08" db="UniProtKB">
        <authorList>
            <consortium name="RefSeq"/>
        </authorList>
    </citation>
    <scope>IDENTIFICATION</scope>
</reference>
<sequence>MVLVMRRPGSEQPESDRLSAVNAQCPKHLQNDACKHDYGANTKTRVKLQGTRKLDCPAAIQIRQVTTYPDFGATTALCNTPNSPYNAKRKRFDGEMKKRFLLVHQEPWKQRLLMRYGKEMVFMDATYKTTKYALPLFFLCVHTNVGYKVVAEFMCQYEDSISIAEALSVLQSWNPEWRPKFFMTDYSTCEIDAIEARFPGVLAYICDFHRLQAWNRWLRKRKNGLNSKEQQELLCHMKKVAGSKNSGGV</sequence>
<keyword evidence="2" id="KW-1185">Reference proteome</keyword>
<gene>
    <name evidence="3" type="primary">LOC106806679</name>
</gene>
<evidence type="ECO:0000313" key="3">
    <source>
        <dbReference type="RefSeq" id="XP_014664177.1"/>
    </source>
</evidence>
<organism evidence="2 3">
    <name type="scientific">Priapulus caudatus</name>
    <name type="common">Priapulid worm</name>
    <dbReference type="NCBI Taxonomy" id="37621"/>
    <lineage>
        <taxon>Eukaryota</taxon>
        <taxon>Metazoa</taxon>
        <taxon>Ecdysozoa</taxon>
        <taxon>Scalidophora</taxon>
        <taxon>Priapulida</taxon>
        <taxon>Priapulimorpha</taxon>
        <taxon>Priapulimorphida</taxon>
        <taxon>Priapulidae</taxon>
        <taxon>Priapulus</taxon>
    </lineage>
</organism>
<dbReference type="Proteomes" id="UP000695022">
    <property type="component" value="Unplaced"/>
</dbReference>
<evidence type="ECO:0000259" key="1">
    <source>
        <dbReference type="Pfam" id="PF21056"/>
    </source>
</evidence>
<name>A0ABM1DW56_PRICU</name>
<dbReference type="PANTHER" id="PTHR47456">
    <property type="entry name" value="PHD-TYPE DOMAIN-CONTAINING PROTEIN"/>
    <property type="match status" value="1"/>
</dbReference>
<feature type="domain" description="ZSWIM1/3 RNaseH-like" evidence="1">
    <location>
        <begin position="108"/>
        <end position="200"/>
    </location>
</feature>
<protein>
    <submittedName>
        <fullName evidence="3">Uncharacterized protein LOC106806679</fullName>
    </submittedName>
</protein>
<dbReference type="RefSeq" id="XP_014664177.1">
    <property type="nucleotide sequence ID" value="XM_014808691.1"/>
</dbReference>
<evidence type="ECO:0000313" key="2">
    <source>
        <dbReference type="Proteomes" id="UP000695022"/>
    </source>
</evidence>
<accession>A0ABM1DW56</accession>
<dbReference type="Pfam" id="PF21056">
    <property type="entry name" value="ZSWIM1-3_RNaseH-like"/>
    <property type="match status" value="1"/>
</dbReference>